<feature type="domain" description="YdhG-like" evidence="1">
    <location>
        <begin position="25"/>
        <end position="127"/>
    </location>
</feature>
<evidence type="ECO:0000313" key="2">
    <source>
        <dbReference type="EMBL" id="MBC2607523.1"/>
    </source>
</evidence>
<proteinExistence type="predicted"/>
<organism evidence="2 3">
    <name type="scientific">Pelagicoccus albus</name>
    <dbReference type="NCBI Taxonomy" id="415222"/>
    <lineage>
        <taxon>Bacteria</taxon>
        <taxon>Pseudomonadati</taxon>
        <taxon>Verrucomicrobiota</taxon>
        <taxon>Opitutia</taxon>
        <taxon>Puniceicoccales</taxon>
        <taxon>Pelagicoccaceae</taxon>
        <taxon>Pelagicoccus</taxon>
    </lineage>
</organism>
<sequence length="144" mass="16353">MDSKPITNQKVATFFDALPSDIRTRLEEIWELILAVGSRIDPILKVEETLKWGEPSYATIAGSPVRLGWKTKDAELFAVLFHCQSKLVSTFRTLYPNTFRFEGNRAIVFHKDDPLPTAELEKCLELALSYHKVKNMPLLGCDQA</sequence>
<dbReference type="AlphaFoldDB" id="A0A7X1B8C9"/>
<reference evidence="2 3" key="1">
    <citation type="submission" date="2020-07" db="EMBL/GenBank/DDBJ databases">
        <authorList>
            <person name="Feng X."/>
        </authorList>
    </citation>
    <scope>NUCLEOTIDE SEQUENCE [LARGE SCALE GENOMIC DNA]</scope>
    <source>
        <strain evidence="2 3">JCM23202</strain>
    </source>
</reference>
<dbReference type="InterPro" id="IPR014922">
    <property type="entry name" value="YdhG-like"/>
</dbReference>
<protein>
    <submittedName>
        <fullName evidence="2">DUF1801 domain-containing protein</fullName>
    </submittedName>
</protein>
<gene>
    <name evidence="2" type="ORF">H5P27_15830</name>
</gene>
<dbReference type="SUPFAM" id="SSF159888">
    <property type="entry name" value="YdhG-like"/>
    <property type="match status" value="1"/>
</dbReference>
<dbReference type="EMBL" id="JACHVC010000013">
    <property type="protein sequence ID" value="MBC2607523.1"/>
    <property type="molecule type" value="Genomic_DNA"/>
</dbReference>
<keyword evidence="3" id="KW-1185">Reference proteome</keyword>
<evidence type="ECO:0000259" key="1">
    <source>
        <dbReference type="Pfam" id="PF08818"/>
    </source>
</evidence>
<comment type="caution">
    <text evidence="2">The sequence shown here is derived from an EMBL/GenBank/DDBJ whole genome shotgun (WGS) entry which is preliminary data.</text>
</comment>
<evidence type="ECO:0000313" key="3">
    <source>
        <dbReference type="Proteomes" id="UP000526501"/>
    </source>
</evidence>
<accession>A0A7X1B8C9</accession>
<dbReference type="RefSeq" id="WP_185661404.1">
    <property type="nucleotide sequence ID" value="NZ_CAWPOO010000013.1"/>
</dbReference>
<name>A0A7X1B8C9_9BACT</name>
<dbReference type="Pfam" id="PF08818">
    <property type="entry name" value="DUF1801"/>
    <property type="match status" value="1"/>
</dbReference>
<dbReference type="Proteomes" id="UP000526501">
    <property type="component" value="Unassembled WGS sequence"/>
</dbReference>